<dbReference type="Gene3D" id="1.10.533.10">
    <property type="entry name" value="Death Domain, Fas"/>
    <property type="match status" value="2"/>
</dbReference>
<dbReference type="Proteomes" id="UP000261380">
    <property type="component" value="Unplaced"/>
</dbReference>
<keyword evidence="7" id="KW-1185">Reference proteome</keyword>
<evidence type="ECO:0000313" key="6">
    <source>
        <dbReference type="Ensembl" id="ENSXCOP00000001861.1"/>
    </source>
</evidence>
<dbReference type="GO" id="GO:0004197">
    <property type="term" value="F:cysteine-type endopeptidase activity"/>
    <property type="evidence" value="ECO:0007669"/>
    <property type="project" value="InterPro"/>
</dbReference>
<dbReference type="SMART" id="SM00115">
    <property type="entry name" value="CASc"/>
    <property type="match status" value="1"/>
</dbReference>
<dbReference type="InterPro" id="IPR015917">
    <property type="entry name" value="Pept_C14A"/>
</dbReference>
<dbReference type="SMART" id="SM00031">
    <property type="entry name" value="DED"/>
    <property type="match status" value="1"/>
</dbReference>
<dbReference type="GO" id="GO:0005737">
    <property type="term" value="C:cytoplasm"/>
    <property type="evidence" value="ECO:0007669"/>
    <property type="project" value="UniProtKB-ARBA"/>
</dbReference>
<keyword evidence="3" id="KW-0677">Repeat</keyword>
<dbReference type="PANTHER" id="PTHR48169:SF3">
    <property type="entry name" value="CASP8 AND FADD LIKE APOPTOSIS REGULATOR"/>
    <property type="match status" value="1"/>
</dbReference>
<dbReference type="InterPro" id="IPR011600">
    <property type="entry name" value="Pept_C14_caspase"/>
</dbReference>
<evidence type="ECO:0000256" key="3">
    <source>
        <dbReference type="ARBA" id="ARBA00022737"/>
    </source>
</evidence>
<dbReference type="InterPro" id="IPR001875">
    <property type="entry name" value="DED_dom"/>
</dbReference>
<dbReference type="STRING" id="32473.ENSXCOP00000001861"/>
<dbReference type="SUPFAM" id="SSF47986">
    <property type="entry name" value="DEATH domain"/>
    <property type="match status" value="1"/>
</dbReference>
<sequence>MSPFEEYDLRINAIAEDLTIGERKQAIYLCESLITDSSVACVRETLRVKVNFHADPPLFIMSILRQLGRYDILKRVYKVGRNEIEKKIQTYRQVLPRFSLSFCRVLMVTISDNLQMEDVEQIKFLLGRTLSHEKTENIKTFLEVMIELEKLDSVSPERVELVEDCLRNIGRLDLAKIVAYLNAPNDSRGALKKREVKTNNFGGDSHDIQSDCLLSDHNVFFIFMFIHIVFSSSGMLENTFKALHFNVLYHSMLGANEIFETLKEVSKHRQSRNEDAFVCCIISRSLDDNILGTDSYGRGLPVKNIRDLFLGATCPKMVGKPKLFFIQSYVVPESDHLEQDDCDSLPMRENLPTDADILWSHCRTDESQLLQEQHHSVYLKALTDALSKAKRWETDLLDVQMKVNGAIYDHNQKHPEANYHCDVKHTLRKSLYLE</sequence>
<dbReference type="InterPro" id="IPR001309">
    <property type="entry name" value="Pept_C14_p20"/>
</dbReference>
<protein>
    <recommendedName>
        <fullName evidence="8">CASP8 and FADD-like apoptosis regulator</fullName>
    </recommendedName>
</protein>
<name>A0A3B5KW67_9TELE</name>
<dbReference type="Pfam" id="PF00656">
    <property type="entry name" value="Peptidase_C14"/>
    <property type="match status" value="1"/>
</dbReference>
<evidence type="ECO:0000313" key="7">
    <source>
        <dbReference type="Proteomes" id="UP000261380"/>
    </source>
</evidence>
<comment type="similarity">
    <text evidence="1">Belongs to the peptidase C14A family.</text>
</comment>
<keyword evidence="2" id="KW-0053">Apoptosis</keyword>
<dbReference type="InterPro" id="IPR011029">
    <property type="entry name" value="DEATH-like_dom_sf"/>
</dbReference>
<dbReference type="GO" id="GO:0006508">
    <property type="term" value="P:proteolysis"/>
    <property type="evidence" value="ECO:0007669"/>
    <property type="project" value="InterPro"/>
</dbReference>
<dbReference type="FunFam" id="1.10.533.10:FF:000016">
    <property type="entry name" value="CASP8 and FADD-like apoptosis regulator"/>
    <property type="match status" value="1"/>
</dbReference>
<feature type="domain" description="DED" evidence="4">
    <location>
        <begin position="6"/>
        <end position="78"/>
    </location>
</feature>
<evidence type="ECO:0008006" key="8">
    <source>
        <dbReference type="Google" id="ProtNLM"/>
    </source>
</evidence>
<dbReference type="SUPFAM" id="SSF52129">
    <property type="entry name" value="Caspase-like"/>
    <property type="match status" value="1"/>
</dbReference>
<dbReference type="Gene3D" id="3.40.50.1460">
    <property type="match status" value="1"/>
</dbReference>
<organism evidence="6 7">
    <name type="scientific">Xiphophorus couchianus</name>
    <name type="common">Monterrey platyfish</name>
    <dbReference type="NCBI Taxonomy" id="32473"/>
    <lineage>
        <taxon>Eukaryota</taxon>
        <taxon>Metazoa</taxon>
        <taxon>Chordata</taxon>
        <taxon>Craniata</taxon>
        <taxon>Vertebrata</taxon>
        <taxon>Euteleostomi</taxon>
        <taxon>Actinopterygii</taxon>
        <taxon>Neopterygii</taxon>
        <taxon>Teleostei</taxon>
        <taxon>Neoteleostei</taxon>
        <taxon>Acanthomorphata</taxon>
        <taxon>Ovalentaria</taxon>
        <taxon>Atherinomorphae</taxon>
        <taxon>Cyprinodontiformes</taxon>
        <taxon>Poeciliidae</taxon>
        <taxon>Poeciliinae</taxon>
        <taxon>Xiphophorus</taxon>
    </lineage>
</organism>
<dbReference type="GO" id="GO:0006915">
    <property type="term" value="P:apoptotic process"/>
    <property type="evidence" value="ECO:0007669"/>
    <property type="project" value="UniProtKB-KW"/>
</dbReference>
<feature type="domain" description="DED" evidence="4">
    <location>
        <begin position="102"/>
        <end position="180"/>
    </location>
</feature>
<dbReference type="AlphaFoldDB" id="A0A3B5KW67"/>
<dbReference type="Ensembl" id="ENSXCOT00000001889.1">
    <property type="protein sequence ID" value="ENSXCOP00000001861.1"/>
    <property type="gene ID" value="ENSXCOG00000001502.1"/>
</dbReference>
<dbReference type="GO" id="GO:0042981">
    <property type="term" value="P:regulation of apoptotic process"/>
    <property type="evidence" value="ECO:0007669"/>
    <property type="project" value="InterPro"/>
</dbReference>
<dbReference type="InterPro" id="IPR029030">
    <property type="entry name" value="Caspase-like_dom_sf"/>
</dbReference>
<evidence type="ECO:0000259" key="4">
    <source>
        <dbReference type="PROSITE" id="PS50168"/>
    </source>
</evidence>
<reference evidence="6" key="2">
    <citation type="submission" date="2025-09" db="UniProtKB">
        <authorList>
            <consortium name="Ensembl"/>
        </authorList>
    </citation>
    <scope>IDENTIFICATION</scope>
</reference>
<proteinExistence type="inferred from homology"/>
<evidence type="ECO:0000259" key="5">
    <source>
        <dbReference type="PROSITE" id="PS50208"/>
    </source>
</evidence>
<dbReference type="PROSITE" id="PS50168">
    <property type="entry name" value="DED"/>
    <property type="match status" value="2"/>
</dbReference>
<dbReference type="PANTHER" id="PTHR48169">
    <property type="entry name" value="DED DOMAIN-CONTAINING PROTEIN"/>
    <property type="match status" value="1"/>
</dbReference>
<accession>A0A3B5KW67</accession>
<dbReference type="Pfam" id="PF01335">
    <property type="entry name" value="DED"/>
    <property type="match status" value="1"/>
</dbReference>
<dbReference type="PROSITE" id="PS50208">
    <property type="entry name" value="CASPASE_P20"/>
    <property type="match status" value="1"/>
</dbReference>
<evidence type="ECO:0000256" key="1">
    <source>
        <dbReference type="ARBA" id="ARBA00010134"/>
    </source>
</evidence>
<feature type="domain" description="Caspase family p20" evidence="5">
    <location>
        <begin position="236"/>
        <end position="328"/>
    </location>
</feature>
<dbReference type="GeneTree" id="ENSGT00530000064199"/>
<evidence type="ECO:0000256" key="2">
    <source>
        <dbReference type="ARBA" id="ARBA00022703"/>
    </source>
</evidence>
<reference evidence="6" key="1">
    <citation type="submission" date="2025-08" db="UniProtKB">
        <authorList>
            <consortium name="Ensembl"/>
        </authorList>
    </citation>
    <scope>IDENTIFICATION</scope>
</reference>